<name>A0A377R2M4_9NEIS</name>
<keyword evidence="2" id="KW-1133">Transmembrane helix</keyword>
<dbReference type="RefSeq" id="WP_115308643.1">
    <property type="nucleotide sequence ID" value="NZ_UGJJ01000002.1"/>
</dbReference>
<organism evidence="3 4">
    <name type="scientific">Kingella potus</name>
    <dbReference type="NCBI Taxonomy" id="265175"/>
    <lineage>
        <taxon>Bacteria</taxon>
        <taxon>Pseudomonadati</taxon>
        <taxon>Pseudomonadota</taxon>
        <taxon>Betaproteobacteria</taxon>
        <taxon>Neisseriales</taxon>
        <taxon>Neisseriaceae</taxon>
        <taxon>Kingella</taxon>
    </lineage>
</organism>
<dbReference type="EMBL" id="UGJJ01000002">
    <property type="protein sequence ID" value="STR02751.1"/>
    <property type="molecule type" value="Genomic_DNA"/>
</dbReference>
<dbReference type="AlphaFoldDB" id="A0A377R2M4"/>
<dbReference type="Proteomes" id="UP000254293">
    <property type="component" value="Unassembled WGS sequence"/>
</dbReference>
<feature type="region of interest" description="Disordered" evidence="1">
    <location>
        <begin position="1"/>
        <end position="35"/>
    </location>
</feature>
<dbReference type="OrthoDB" id="8611069at2"/>
<gene>
    <name evidence="3" type="ORF">NCTC13336_01631</name>
</gene>
<evidence type="ECO:0000313" key="3">
    <source>
        <dbReference type="EMBL" id="STR02751.1"/>
    </source>
</evidence>
<evidence type="ECO:0000256" key="2">
    <source>
        <dbReference type="SAM" id="Phobius"/>
    </source>
</evidence>
<keyword evidence="2" id="KW-0812">Transmembrane</keyword>
<reference evidence="3 4" key="1">
    <citation type="submission" date="2018-06" db="EMBL/GenBank/DDBJ databases">
        <authorList>
            <consortium name="Pathogen Informatics"/>
            <person name="Doyle S."/>
        </authorList>
    </citation>
    <scope>NUCLEOTIDE SEQUENCE [LARGE SCALE GENOMIC DNA]</scope>
    <source>
        <strain evidence="3 4">NCTC13336</strain>
    </source>
</reference>
<feature type="transmembrane region" description="Helical" evidence="2">
    <location>
        <begin position="44"/>
        <end position="62"/>
    </location>
</feature>
<keyword evidence="4" id="KW-1185">Reference proteome</keyword>
<protein>
    <submittedName>
        <fullName evidence="3">Uncharacterized protein</fullName>
    </submittedName>
</protein>
<sequence>MTEPENRPSENAPLPENGGQNADTDNGETRKAAERKAKGKIRTIRIWLWITASLFAATFFLSQCAMSKPKAKAAIVESCIKNVPFAPKWQQDLQNMGLTDDKGTLVAGYCVCMWEKPLDKLSQKQLDKFSSLTPQEQLALLGGAKAFEQRDKQCLAGLKGG</sequence>
<keyword evidence="2" id="KW-0472">Membrane</keyword>
<accession>A0A377R2M4</accession>
<evidence type="ECO:0000256" key="1">
    <source>
        <dbReference type="SAM" id="MobiDB-lite"/>
    </source>
</evidence>
<evidence type="ECO:0000313" key="4">
    <source>
        <dbReference type="Proteomes" id="UP000254293"/>
    </source>
</evidence>
<proteinExistence type="predicted"/>